<dbReference type="PANTHER" id="PTHR46401">
    <property type="entry name" value="GLYCOSYLTRANSFERASE WBBK-RELATED"/>
    <property type="match status" value="1"/>
</dbReference>
<dbReference type="InterPro" id="IPR028098">
    <property type="entry name" value="Glyco_trans_4-like_N"/>
</dbReference>
<feature type="domain" description="Glycosyltransferase subfamily 4-like N-terminal" evidence="3">
    <location>
        <begin position="18"/>
        <end position="216"/>
    </location>
</feature>
<evidence type="ECO:0000256" key="1">
    <source>
        <dbReference type="ARBA" id="ARBA00022679"/>
    </source>
</evidence>
<dbReference type="PANTHER" id="PTHR46401:SF2">
    <property type="entry name" value="GLYCOSYLTRANSFERASE WBBK-RELATED"/>
    <property type="match status" value="1"/>
</dbReference>
<dbReference type="Gene3D" id="3.40.50.2000">
    <property type="entry name" value="Glycogen Phosphorylase B"/>
    <property type="match status" value="2"/>
</dbReference>
<evidence type="ECO:0000259" key="2">
    <source>
        <dbReference type="Pfam" id="PF00534"/>
    </source>
</evidence>
<sequence>MKVIQVNAVYPSGSTGKIVKDLHTQLLENGHESIICYGRGGRVNDQNVHKTAPELVMKMQSLRSKITGYAYGGSLYSTLSLKKIINKENPDIVHLHCINSYMVNIYKLLKFLKKNKIKTVLTLHAEFMYTAGCAHALDCEKWKSGCGSCPQKNSGRPSSKIFDRSADEWVLMKEAFEGFDNLIITSVSKWLHDRAIQSPFFLDKEMKVVLNGIDTENTFKLVDATKLKKRFEINGEKIVLHVTPSFNQPIKGGKNVIKLAKALENENIRFFIVGFDGDADNLPKNVTAISRTNNQRDLAMFYSLADVTLLTSEKETFSMVCAESLACGTPVVGFKAGAPETISLNEYSEFVEQGNIKELEKTIKKWLFKKESDPIDISSKAQEVYSKKLMYEQYLKLYKA</sequence>
<evidence type="ECO:0000313" key="5">
    <source>
        <dbReference type="Proteomes" id="UP000198897"/>
    </source>
</evidence>
<dbReference type="SUPFAM" id="SSF53756">
    <property type="entry name" value="UDP-Glycosyltransferase/glycogen phosphorylase"/>
    <property type="match status" value="1"/>
</dbReference>
<dbReference type="GO" id="GO:0016757">
    <property type="term" value="F:glycosyltransferase activity"/>
    <property type="evidence" value="ECO:0007669"/>
    <property type="project" value="InterPro"/>
</dbReference>
<dbReference type="EMBL" id="FOOG01000002">
    <property type="protein sequence ID" value="SFF58671.1"/>
    <property type="molecule type" value="Genomic_DNA"/>
</dbReference>
<organism evidence="4 5">
    <name type="scientific">Halobacillus alkaliphilus</name>
    <dbReference type="NCBI Taxonomy" id="396056"/>
    <lineage>
        <taxon>Bacteria</taxon>
        <taxon>Bacillati</taxon>
        <taxon>Bacillota</taxon>
        <taxon>Bacilli</taxon>
        <taxon>Bacillales</taxon>
        <taxon>Bacillaceae</taxon>
        <taxon>Halobacillus</taxon>
    </lineage>
</organism>
<protein>
    <submittedName>
        <fullName evidence="4">Glycosyltransferase involved in cell wall bisynthesis</fullName>
    </submittedName>
</protein>
<keyword evidence="5" id="KW-1185">Reference proteome</keyword>
<name>A0A1I2K0Q7_9BACI</name>
<dbReference type="Pfam" id="PF13439">
    <property type="entry name" value="Glyco_transf_4"/>
    <property type="match status" value="1"/>
</dbReference>
<dbReference type="Pfam" id="PF00534">
    <property type="entry name" value="Glycos_transf_1"/>
    <property type="match status" value="1"/>
</dbReference>
<dbReference type="InterPro" id="IPR001296">
    <property type="entry name" value="Glyco_trans_1"/>
</dbReference>
<dbReference type="GO" id="GO:0009103">
    <property type="term" value="P:lipopolysaccharide biosynthetic process"/>
    <property type="evidence" value="ECO:0007669"/>
    <property type="project" value="TreeGrafter"/>
</dbReference>
<accession>A0A1I2K0Q7</accession>
<dbReference type="OrthoDB" id="9768685at2"/>
<keyword evidence="1 4" id="KW-0808">Transferase</keyword>
<feature type="domain" description="Glycosyl transferase family 1" evidence="2">
    <location>
        <begin position="226"/>
        <end position="371"/>
    </location>
</feature>
<reference evidence="5" key="1">
    <citation type="submission" date="2016-10" db="EMBL/GenBank/DDBJ databases">
        <authorList>
            <person name="Varghese N."/>
            <person name="Submissions S."/>
        </authorList>
    </citation>
    <scope>NUCLEOTIDE SEQUENCE [LARGE SCALE GENOMIC DNA]</scope>
    <source>
        <strain evidence="5">FP5</strain>
    </source>
</reference>
<dbReference type="RefSeq" id="WP_089749799.1">
    <property type="nucleotide sequence ID" value="NZ_FOOG01000002.1"/>
</dbReference>
<dbReference type="AlphaFoldDB" id="A0A1I2K0Q7"/>
<evidence type="ECO:0000259" key="3">
    <source>
        <dbReference type="Pfam" id="PF13439"/>
    </source>
</evidence>
<evidence type="ECO:0000313" key="4">
    <source>
        <dbReference type="EMBL" id="SFF58671.1"/>
    </source>
</evidence>
<gene>
    <name evidence="4" type="ORF">SAMN05216353_102195</name>
</gene>
<dbReference type="Proteomes" id="UP000198897">
    <property type="component" value="Unassembled WGS sequence"/>
</dbReference>
<proteinExistence type="predicted"/>